<name>A0ABZ0KYA1_9BACL</name>
<dbReference type="InterPro" id="IPR015424">
    <property type="entry name" value="PyrdxlP-dep_Trfase"/>
</dbReference>
<evidence type="ECO:0000256" key="5">
    <source>
        <dbReference type="ARBA" id="ARBA00023239"/>
    </source>
</evidence>
<dbReference type="Pfam" id="PF03711">
    <property type="entry name" value="OKR_DC_1_C"/>
    <property type="match status" value="1"/>
</dbReference>
<dbReference type="GO" id="GO:0008483">
    <property type="term" value="F:transaminase activity"/>
    <property type="evidence" value="ECO:0007669"/>
    <property type="project" value="UniProtKB-KW"/>
</dbReference>
<keyword evidence="3" id="KW-0210">Decarboxylase</keyword>
<dbReference type="Gene3D" id="3.40.640.10">
    <property type="entry name" value="Type I PLP-dependent aspartate aminotransferase-like (Major domain)"/>
    <property type="match status" value="1"/>
</dbReference>
<organism evidence="7 8">
    <name type="scientific">Sporosarcina jeotgali</name>
    <dbReference type="NCBI Taxonomy" id="3020056"/>
    <lineage>
        <taxon>Bacteria</taxon>
        <taxon>Bacillati</taxon>
        <taxon>Bacillota</taxon>
        <taxon>Bacilli</taxon>
        <taxon>Bacillales</taxon>
        <taxon>Caryophanaceae</taxon>
        <taxon>Sporosarcina</taxon>
    </lineage>
</organism>
<dbReference type="SUPFAM" id="SSF55904">
    <property type="entry name" value="Ornithine decarboxylase C-terminal domain"/>
    <property type="match status" value="1"/>
</dbReference>
<dbReference type="EMBL" id="CP116341">
    <property type="protein sequence ID" value="WOV84401.1"/>
    <property type="molecule type" value="Genomic_DNA"/>
</dbReference>
<keyword evidence="7" id="KW-0808">Transferase</keyword>
<keyword evidence="5" id="KW-0456">Lyase</keyword>
<dbReference type="SUPFAM" id="SSF53383">
    <property type="entry name" value="PLP-dependent transferases"/>
    <property type="match status" value="1"/>
</dbReference>
<keyword evidence="4" id="KW-0663">Pyridoxal phosphate</keyword>
<dbReference type="PROSITE" id="PS00703">
    <property type="entry name" value="OKR_DC_1"/>
    <property type="match status" value="1"/>
</dbReference>
<keyword evidence="7" id="KW-0032">Aminotransferase</keyword>
<feature type="domain" description="Orn/Lys/Arg decarboxylases family 1 pyridoxal-P attachment site" evidence="6">
    <location>
        <begin position="219"/>
        <end position="233"/>
    </location>
</feature>
<comment type="similarity">
    <text evidence="2">Belongs to the Orn/Lys/Arg decarboxylase class-I family.</text>
</comment>
<reference evidence="7 8" key="1">
    <citation type="submission" date="2023-01" db="EMBL/GenBank/DDBJ databases">
        <title>Sporosarcina sp. nov., isolated from Korean tranditional fermented seafood 'Jeotgal'.</title>
        <authorList>
            <person name="Yang A.-I."/>
        </authorList>
    </citation>
    <scope>NUCLEOTIDE SEQUENCE [LARGE SCALE GENOMIC DNA]</scope>
    <source>
        <strain evidence="7 8">B2O-1</strain>
    </source>
</reference>
<dbReference type="InterPro" id="IPR008286">
    <property type="entry name" value="Prn/Lys/Arg_de-COase_C"/>
</dbReference>
<gene>
    <name evidence="7" type="ORF">PGH26_00195</name>
</gene>
<dbReference type="Proteomes" id="UP001303532">
    <property type="component" value="Chromosome"/>
</dbReference>
<dbReference type="PANTHER" id="PTHR43277:SF3">
    <property type="entry name" value="DECARBOXYLASE, PUTATIVE-RELATED"/>
    <property type="match status" value="1"/>
</dbReference>
<dbReference type="RefSeq" id="WP_323692055.1">
    <property type="nucleotide sequence ID" value="NZ_CP116341.1"/>
</dbReference>
<dbReference type="PANTHER" id="PTHR43277">
    <property type="entry name" value="ARGININE DECARBOXYLASE"/>
    <property type="match status" value="1"/>
</dbReference>
<protein>
    <submittedName>
        <fullName evidence="7">Aminotransferase class I/II-fold pyridoxal phosphate-dependent enzyme</fullName>
    </submittedName>
</protein>
<dbReference type="InterPro" id="IPR052357">
    <property type="entry name" value="Orn_Lys_Arg_decarboxylase-I"/>
</dbReference>
<evidence type="ECO:0000313" key="7">
    <source>
        <dbReference type="EMBL" id="WOV84401.1"/>
    </source>
</evidence>
<evidence type="ECO:0000256" key="2">
    <source>
        <dbReference type="ARBA" id="ARBA00010671"/>
    </source>
</evidence>
<evidence type="ECO:0000313" key="8">
    <source>
        <dbReference type="Proteomes" id="UP001303532"/>
    </source>
</evidence>
<dbReference type="Pfam" id="PF01276">
    <property type="entry name" value="OKR_DC_1"/>
    <property type="match status" value="1"/>
</dbReference>
<dbReference type="InterPro" id="IPR015421">
    <property type="entry name" value="PyrdxlP-dep_Trfase_major"/>
</dbReference>
<comment type="cofactor">
    <cofactor evidence="1">
        <name>pyridoxal 5'-phosphate</name>
        <dbReference type="ChEBI" id="CHEBI:597326"/>
    </cofactor>
</comment>
<sequence>MDHTKRPVVEALQNFLATRPVSFHVPGHKHGLLSKLPEDLKAALRYDVTELTGLDDLHAPAEMLAEAQRMLADVYGADQSFFLVNGSTVGNLAMIRAVCAPGDTLLVQRNAHKSVFHAMELAGVQAVLLTPEWDETTCTAGAVSSATVEEALERHTDAKGVVVTYPTYYGTAGSDLQTIVECAHERGIPVLVDEAHGAHFVIGSPFPVSALHAGADIVVQSAHKTLSAMTQASFLHVNSTLVDIHKLTHTLSMLQTSSPSYMLLASLDDARAMVAGYSEDDKQAFLAWRSEFIRQLKKVKALEVIETEDPLKILLRQKEASGYTLQHALEGSGIYTELADERQVLFVLPLLTEGTAYPIDSICKAVDSAVQQLQSSAVEVPEKDEPLEEEPRKFFITTSSQSKKDTEWVSAESAIGCQTAAAIIPYPPGIPLVLSGEHLNLHQIQEICHMTESGAKFQGAVRVNGSATEIEVLSAQGEDWNG</sequence>
<accession>A0ABZ0KYA1</accession>
<evidence type="ECO:0000259" key="6">
    <source>
        <dbReference type="PROSITE" id="PS00703"/>
    </source>
</evidence>
<proteinExistence type="inferred from homology"/>
<evidence type="ECO:0000256" key="4">
    <source>
        <dbReference type="ARBA" id="ARBA00022898"/>
    </source>
</evidence>
<dbReference type="InterPro" id="IPR036633">
    <property type="entry name" value="Prn/Lys/Arg_de-COase_C_sf"/>
</dbReference>
<evidence type="ECO:0000256" key="1">
    <source>
        <dbReference type="ARBA" id="ARBA00001933"/>
    </source>
</evidence>
<keyword evidence="8" id="KW-1185">Reference proteome</keyword>
<dbReference type="Gene3D" id="3.90.105.10">
    <property type="entry name" value="Molybdopterin biosynthesis moea protein, domain 2"/>
    <property type="match status" value="1"/>
</dbReference>
<dbReference type="InterPro" id="IPR000310">
    <property type="entry name" value="Orn/Lys/Arg_deCO2ase_major_dom"/>
</dbReference>
<evidence type="ECO:0000256" key="3">
    <source>
        <dbReference type="ARBA" id="ARBA00022793"/>
    </source>
</evidence>